<sequence length="428" mass="43756">MRAMFLLLTLLISQCYSAPQFITFKEGKLGVNFGGYHAGVGLGGLLGGGVGGGLFAEAGTPHGQSARAGLGGNVDENGRTAGNLFAGATAGRSVGAAAGLGGKVVAGETGGVGFGVAEGGIHQASAGLAGETNVHGSAGITYSGTKSLAVPSTIVKETEVSVVPVENVKHKEIHKEYNVDAFNEITPVAAAGVEANVGASVNLNANAQPTAVVKEVYVEPQPVVVEKHIVHTHTKPHHVHNAAYIGGFIGAGIDAAPQPVSVHKSVGTAIQKRIDVGVESEGSIAAAAAADAHGGGQVLHTKEVTVSRNPNFFQDIFNIPISALKSVSTFLTNTAGNTGVSVQNSATIHTDSDKILPKHASSVSSSSSEAHIAIETPSASQLIDGIFSIPINTLSAVNKFLENNVPVRKRIQVSKENIITHLRTTNFF</sequence>
<dbReference type="EMBL" id="JH668348">
    <property type="protein sequence ID" value="KAG6447725.1"/>
    <property type="molecule type" value="Genomic_DNA"/>
</dbReference>
<feature type="chain" id="PRO_5037023006" evidence="1">
    <location>
        <begin position="18"/>
        <end position="428"/>
    </location>
</feature>
<dbReference type="Proteomes" id="UP000791440">
    <property type="component" value="Unassembled WGS sequence"/>
</dbReference>
<evidence type="ECO:0000313" key="2">
    <source>
        <dbReference type="EMBL" id="KAG6447725.1"/>
    </source>
</evidence>
<gene>
    <name evidence="2" type="ORF">O3G_MSEX005151</name>
</gene>
<protein>
    <submittedName>
        <fullName evidence="2">Uncharacterized protein</fullName>
    </submittedName>
</protein>
<evidence type="ECO:0000256" key="1">
    <source>
        <dbReference type="SAM" id="SignalP"/>
    </source>
</evidence>
<accession>A0A922CI50</accession>
<organism evidence="2 3">
    <name type="scientific">Manduca sexta</name>
    <name type="common">Tobacco hawkmoth</name>
    <name type="synonym">Tobacco hornworm</name>
    <dbReference type="NCBI Taxonomy" id="7130"/>
    <lineage>
        <taxon>Eukaryota</taxon>
        <taxon>Metazoa</taxon>
        <taxon>Ecdysozoa</taxon>
        <taxon>Arthropoda</taxon>
        <taxon>Hexapoda</taxon>
        <taxon>Insecta</taxon>
        <taxon>Pterygota</taxon>
        <taxon>Neoptera</taxon>
        <taxon>Endopterygota</taxon>
        <taxon>Lepidoptera</taxon>
        <taxon>Glossata</taxon>
        <taxon>Ditrysia</taxon>
        <taxon>Bombycoidea</taxon>
        <taxon>Sphingidae</taxon>
        <taxon>Sphinginae</taxon>
        <taxon>Sphingini</taxon>
        <taxon>Manduca</taxon>
    </lineage>
</organism>
<evidence type="ECO:0000313" key="3">
    <source>
        <dbReference type="Proteomes" id="UP000791440"/>
    </source>
</evidence>
<feature type="signal peptide" evidence="1">
    <location>
        <begin position="1"/>
        <end position="17"/>
    </location>
</feature>
<dbReference type="AlphaFoldDB" id="A0A922CI50"/>
<keyword evidence="1" id="KW-0732">Signal</keyword>
<reference evidence="2" key="2">
    <citation type="submission" date="2020-12" db="EMBL/GenBank/DDBJ databases">
        <authorList>
            <person name="Kanost M."/>
        </authorList>
    </citation>
    <scope>NUCLEOTIDE SEQUENCE</scope>
</reference>
<proteinExistence type="predicted"/>
<reference evidence="2" key="1">
    <citation type="journal article" date="2016" name="Insect Biochem. Mol. Biol.">
        <title>Multifaceted biological insights from a draft genome sequence of the tobacco hornworm moth, Manduca sexta.</title>
        <authorList>
            <person name="Kanost M.R."/>
            <person name="Arrese E.L."/>
            <person name="Cao X."/>
            <person name="Chen Y.R."/>
            <person name="Chellapilla S."/>
            <person name="Goldsmith M.R."/>
            <person name="Grosse-Wilde E."/>
            <person name="Heckel D.G."/>
            <person name="Herndon N."/>
            <person name="Jiang H."/>
            <person name="Papanicolaou A."/>
            <person name="Qu J."/>
            <person name="Soulages J.L."/>
            <person name="Vogel H."/>
            <person name="Walters J."/>
            <person name="Waterhouse R.M."/>
            <person name="Ahn S.J."/>
            <person name="Almeida F.C."/>
            <person name="An C."/>
            <person name="Aqrawi P."/>
            <person name="Bretschneider A."/>
            <person name="Bryant W.B."/>
            <person name="Bucks S."/>
            <person name="Chao H."/>
            <person name="Chevignon G."/>
            <person name="Christen J.M."/>
            <person name="Clarke D.F."/>
            <person name="Dittmer N.T."/>
            <person name="Ferguson L.C.F."/>
            <person name="Garavelou S."/>
            <person name="Gordon K.H.J."/>
            <person name="Gunaratna R.T."/>
            <person name="Han Y."/>
            <person name="Hauser F."/>
            <person name="He Y."/>
            <person name="Heidel-Fischer H."/>
            <person name="Hirsh A."/>
            <person name="Hu Y."/>
            <person name="Jiang H."/>
            <person name="Kalra D."/>
            <person name="Klinner C."/>
            <person name="Konig C."/>
            <person name="Kovar C."/>
            <person name="Kroll A.R."/>
            <person name="Kuwar S.S."/>
            <person name="Lee S.L."/>
            <person name="Lehman R."/>
            <person name="Li K."/>
            <person name="Li Z."/>
            <person name="Liang H."/>
            <person name="Lovelace S."/>
            <person name="Lu Z."/>
            <person name="Mansfield J.H."/>
            <person name="McCulloch K.J."/>
            <person name="Mathew T."/>
            <person name="Morton B."/>
            <person name="Muzny D.M."/>
            <person name="Neunemann D."/>
            <person name="Ongeri F."/>
            <person name="Pauchet Y."/>
            <person name="Pu L.L."/>
            <person name="Pyrousis I."/>
            <person name="Rao X.J."/>
            <person name="Redding A."/>
            <person name="Roesel C."/>
            <person name="Sanchez-Gracia A."/>
            <person name="Schaack S."/>
            <person name="Shukla A."/>
            <person name="Tetreau G."/>
            <person name="Wang Y."/>
            <person name="Xiong G.H."/>
            <person name="Traut W."/>
            <person name="Walsh T.K."/>
            <person name="Worley K.C."/>
            <person name="Wu D."/>
            <person name="Wu W."/>
            <person name="Wu Y.Q."/>
            <person name="Zhang X."/>
            <person name="Zou Z."/>
            <person name="Zucker H."/>
            <person name="Briscoe A.D."/>
            <person name="Burmester T."/>
            <person name="Clem R.J."/>
            <person name="Feyereisen R."/>
            <person name="Grimmelikhuijzen C.J.P."/>
            <person name="Hamodrakas S.J."/>
            <person name="Hansson B.S."/>
            <person name="Huguet E."/>
            <person name="Jermiin L.S."/>
            <person name="Lan Q."/>
            <person name="Lehman H.K."/>
            <person name="Lorenzen M."/>
            <person name="Merzendorfer H."/>
            <person name="Michalopoulos I."/>
            <person name="Morton D.B."/>
            <person name="Muthukrishnan S."/>
            <person name="Oakeshott J.G."/>
            <person name="Palmer W."/>
            <person name="Park Y."/>
            <person name="Passarelli A.L."/>
            <person name="Rozas J."/>
            <person name="Schwartz L.M."/>
            <person name="Smith W."/>
            <person name="Southgate A."/>
            <person name="Vilcinskas A."/>
            <person name="Vogt R."/>
            <person name="Wang P."/>
            <person name="Werren J."/>
            <person name="Yu X.Q."/>
            <person name="Zhou J.J."/>
            <person name="Brown S.J."/>
            <person name="Scherer S.E."/>
            <person name="Richards S."/>
            <person name="Blissard G.W."/>
        </authorList>
    </citation>
    <scope>NUCLEOTIDE SEQUENCE</scope>
</reference>
<name>A0A922CI50_MANSE</name>
<keyword evidence="3" id="KW-1185">Reference proteome</keyword>
<comment type="caution">
    <text evidence="2">The sequence shown here is derived from an EMBL/GenBank/DDBJ whole genome shotgun (WGS) entry which is preliminary data.</text>
</comment>